<gene>
    <name evidence="1" type="ORF">ONZ43_g7666</name>
</gene>
<dbReference type="Proteomes" id="UP001153334">
    <property type="component" value="Unassembled WGS sequence"/>
</dbReference>
<keyword evidence="2" id="KW-1185">Reference proteome</keyword>
<reference evidence="1" key="1">
    <citation type="submission" date="2022-11" db="EMBL/GenBank/DDBJ databases">
        <title>Genome Sequence of Nemania bipapillata.</title>
        <authorList>
            <person name="Buettner E."/>
        </authorList>
    </citation>
    <scope>NUCLEOTIDE SEQUENCE</scope>
    <source>
        <strain evidence="1">CP14</strain>
    </source>
</reference>
<accession>A0ACC2HPT8</accession>
<sequence length="772" mass="83935">MKPPDLGFSLNFSTEAVYKAFDMATAPEIGLSTPSTMIFGLELPSSGGDGDGGKTIKSTLLQMMKYISLDRMTDSPLVQLLKPGLELTLSVKDGSRNAVWFQPAFANRTTQRLQWDFDATSLNASLKEANVNIALQDAFIVTTRTTVLRPGPQMLSSGELRLHATVASESNDLDLMCAIGLRNDGFSMAINASKSSWDAFVSWLKAVLGEELELSLDGIDLIAKTITPRCLSLNIQQNEETGEISVRDWSVYLEASINSVPILLSYDNDNKLLRGQVWVVSEQTKDKLLPSWEQSDQLLPSDGDPTQPLKLSDLLGLAQDTIPKVIPNTIQTAEVSINLSTKAISFVTTLTCEPAESEGGIPPFSIDIVYMQVSYSATAGLEASFSIQASVHMPDLDEEDEEDEDDPGKIRGTIDYDAYDQSWALSATIEALNFKSLYNLLDPNAQEDVAAILGHFEIGSLQLEYEYGETGKGKNFTLFGMLYIGPVGLSMEYIYNDQGWSLEAKLGAADVEDGLTLGDIVDDLTDNYGDDAEDLPDFIRGLAISSAGEYPIRIRCVKVSNTTGQVATAMDNPNDAYLLFQATVSLGMIDMSFFHYRDLSTGAKGDPPKRVFKISMSPLPTINMKETVGTLGSMPQPFDEIAYVWVQDKKNQTQNPNQAGLTEQDVDNINKGLPTIPGSDQPNPGGVNQPNDVFILYRDTRKPSNKSPKDMVVPTGSHFMVIATSANTKRAIIDYTLGRANRGQGTVGALATDAQGQNGNSVMAECKKVAGK</sequence>
<name>A0ACC2HPT8_9PEZI</name>
<evidence type="ECO:0000313" key="2">
    <source>
        <dbReference type="Proteomes" id="UP001153334"/>
    </source>
</evidence>
<dbReference type="EMBL" id="JAPESX010003496">
    <property type="protein sequence ID" value="KAJ8104840.1"/>
    <property type="molecule type" value="Genomic_DNA"/>
</dbReference>
<organism evidence="1 2">
    <name type="scientific">Nemania bipapillata</name>
    <dbReference type="NCBI Taxonomy" id="110536"/>
    <lineage>
        <taxon>Eukaryota</taxon>
        <taxon>Fungi</taxon>
        <taxon>Dikarya</taxon>
        <taxon>Ascomycota</taxon>
        <taxon>Pezizomycotina</taxon>
        <taxon>Sordariomycetes</taxon>
        <taxon>Xylariomycetidae</taxon>
        <taxon>Xylariales</taxon>
        <taxon>Xylariaceae</taxon>
        <taxon>Nemania</taxon>
    </lineage>
</organism>
<comment type="caution">
    <text evidence="1">The sequence shown here is derived from an EMBL/GenBank/DDBJ whole genome shotgun (WGS) entry which is preliminary data.</text>
</comment>
<protein>
    <submittedName>
        <fullName evidence="1">Uncharacterized protein</fullName>
    </submittedName>
</protein>
<proteinExistence type="predicted"/>
<evidence type="ECO:0000313" key="1">
    <source>
        <dbReference type="EMBL" id="KAJ8104840.1"/>
    </source>
</evidence>